<proteinExistence type="predicted"/>
<evidence type="ECO:0000313" key="2">
    <source>
        <dbReference type="EnsemblMetazoa" id="CPIJ017545-PA"/>
    </source>
</evidence>
<evidence type="ECO:0000313" key="1">
    <source>
        <dbReference type="EMBL" id="EDS45406.1"/>
    </source>
</evidence>
<gene>
    <name evidence="2" type="primary">6051169</name>
    <name evidence="1" type="ORF">CpipJ_CPIJ017545</name>
</gene>
<dbReference type="EnsemblMetazoa" id="CPIJ017545-RA">
    <property type="protein sequence ID" value="CPIJ017545-PA"/>
    <property type="gene ID" value="CPIJ017545"/>
</dbReference>
<reference evidence="2" key="2">
    <citation type="submission" date="2021-02" db="UniProtKB">
        <authorList>
            <consortium name="EnsemblMetazoa"/>
        </authorList>
    </citation>
    <scope>IDENTIFICATION</scope>
    <source>
        <strain evidence="2">JHB</strain>
    </source>
</reference>
<name>B0XDC8_CULQU</name>
<reference evidence="1" key="1">
    <citation type="submission" date="2007-03" db="EMBL/GenBank/DDBJ databases">
        <title>Annotation of Culex pipiens quinquefasciatus.</title>
        <authorList>
            <consortium name="The Broad Institute Genome Sequencing Platform"/>
            <person name="Atkinson P.W."/>
            <person name="Hemingway J."/>
            <person name="Christensen B.M."/>
            <person name="Higgs S."/>
            <person name="Kodira C."/>
            <person name="Hannick L."/>
            <person name="Megy K."/>
            <person name="O'Leary S."/>
            <person name="Pearson M."/>
            <person name="Haas B.J."/>
            <person name="Mauceli E."/>
            <person name="Wortman J.R."/>
            <person name="Lee N.H."/>
            <person name="Guigo R."/>
            <person name="Stanke M."/>
            <person name="Alvarado L."/>
            <person name="Amedeo P."/>
            <person name="Antoine C.H."/>
            <person name="Arensburger P."/>
            <person name="Bidwell S.L."/>
            <person name="Crawford M."/>
            <person name="Camaro F."/>
            <person name="Devon K."/>
            <person name="Engels R."/>
            <person name="Hammond M."/>
            <person name="Howarth C."/>
            <person name="Koehrsen M."/>
            <person name="Lawson D."/>
            <person name="Montgomery P."/>
            <person name="Nene V."/>
            <person name="Nusbaum C."/>
            <person name="Puiu D."/>
            <person name="Romero-Severson J."/>
            <person name="Severson D.W."/>
            <person name="Shumway M."/>
            <person name="Sisk P."/>
            <person name="Stolte C."/>
            <person name="Zeng Q."/>
            <person name="Eisenstadt E."/>
            <person name="Fraser-Liggett C."/>
            <person name="Strausberg R."/>
            <person name="Galagan J."/>
            <person name="Birren B."/>
            <person name="Collins F.H."/>
        </authorList>
    </citation>
    <scope>NUCLEOTIDE SEQUENCE [LARGE SCALE GENOMIC DNA]</scope>
    <source>
        <strain evidence="1">JHB</strain>
    </source>
</reference>
<dbReference type="KEGG" id="cqu:CpipJ_CPIJ017545"/>
<accession>B0XDC8</accession>
<organism>
    <name type="scientific">Culex quinquefasciatus</name>
    <name type="common">Southern house mosquito</name>
    <name type="synonym">Culex pungens</name>
    <dbReference type="NCBI Taxonomy" id="7176"/>
    <lineage>
        <taxon>Eukaryota</taxon>
        <taxon>Metazoa</taxon>
        <taxon>Ecdysozoa</taxon>
        <taxon>Arthropoda</taxon>
        <taxon>Hexapoda</taxon>
        <taxon>Insecta</taxon>
        <taxon>Pterygota</taxon>
        <taxon>Neoptera</taxon>
        <taxon>Endopterygota</taxon>
        <taxon>Diptera</taxon>
        <taxon>Nematocera</taxon>
        <taxon>Culicoidea</taxon>
        <taxon>Culicidae</taxon>
        <taxon>Culicinae</taxon>
        <taxon>Culicini</taxon>
        <taxon>Culex</taxon>
        <taxon>Culex</taxon>
    </lineage>
</organism>
<dbReference type="EMBL" id="DS232752">
    <property type="protein sequence ID" value="EDS45406.1"/>
    <property type="molecule type" value="Genomic_DNA"/>
</dbReference>
<dbReference type="InParanoid" id="B0XDC8"/>
<dbReference type="Proteomes" id="UP000002320">
    <property type="component" value="Unassembled WGS sequence"/>
</dbReference>
<dbReference type="AlphaFoldDB" id="B0XDC8"/>
<sequence>MVLFIWSGFFVTTPAKQLGMFNETHQKWFSPMLSLPLPPSSPLSL</sequence>
<dbReference type="HOGENOM" id="CLU_3208136_0_0_1"/>
<keyword evidence="3" id="KW-1185">Reference proteome</keyword>
<dbReference type="VEuPathDB" id="VectorBase:CPIJ017545"/>
<evidence type="ECO:0000313" key="3">
    <source>
        <dbReference type="Proteomes" id="UP000002320"/>
    </source>
</evidence>
<protein>
    <submittedName>
        <fullName evidence="1 2">Uncharacterized protein</fullName>
    </submittedName>
</protein>